<dbReference type="EMBL" id="CP000481">
    <property type="protein sequence ID" value="ABK53098.1"/>
    <property type="molecule type" value="Genomic_DNA"/>
</dbReference>
<feature type="transmembrane region" description="Helical" evidence="2">
    <location>
        <begin position="210"/>
        <end position="231"/>
    </location>
</feature>
<feature type="compositionally biased region" description="Pro residues" evidence="1">
    <location>
        <begin position="281"/>
        <end position="294"/>
    </location>
</feature>
<feature type="region of interest" description="Disordered" evidence="1">
    <location>
        <begin position="277"/>
        <end position="312"/>
    </location>
</feature>
<dbReference type="KEGG" id="ace:Acel_1326"/>
<reference evidence="3 4" key="1">
    <citation type="journal article" date="2009" name="Genome Res.">
        <title>Complete genome of the cellulolytic thermophile Acidothermus cellulolyticus 11B provides insights into its ecophysiological and evolutionary adaptations.</title>
        <authorList>
            <person name="Barabote R.D."/>
            <person name="Xie G."/>
            <person name="Leu D.H."/>
            <person name="Normand P."/>
            <person name="Necsulea A."/>
            <person name="Daubin V."/>
            <person name="Medigue C."/>
            <person name="Adney W.S."/>
            <person name="Xu X.C."/>
            <person name="Lapidus A."/>
            <person name="Parales R.E."/>
            <person name="Detter C."/>
            <person name="Pujic P."/>
            <person name="Bruce D."/>
            <person name="Lavire C."/>
            <person name="Challacombe J.F."/>
            <person name="Brettin T.S."/>
            <person name="Berry A.M."/>
        </authorList>
    </citation>
    <scope>NUCLEOTIDE SEQUENCE [LARGE SCALE GENOMIC DNA]</scope>
    <source>
        <strain evidence="4">ATCC 43068 / DSM 8971 / 11B</strain>
    </source>
</reference>
<proteinExistence type="predicted"/>
<feature type="transmembrane region" description="Helical" evidence="2">
    <location>
        <begin position="69"/>
        <end position="88"/>
    </location>
</feature>
<dbReference type="Proteomes" id="UP000008221">
    <property type="component" value="Chromosome"/>
</dbReference>
<evidence type="ECO:0000313" key="4">
    <source>
        <dbReference type="Proteomes" id="UP000008221"/>
    </source>
</evidence>
<dbReference type="HOGENOM" id="CLU_890324_0_0_11"/>
<evidence type="ECO:0000256" key="2">
    <source>
        <dbReference type="SAM" id="Phobius"/>
    </source>
</evidence>
<sequence>MLAAAAAVGALAAVLAGLSFALASVFDTGAAHDLRVGAAWIGFAAWLIAIVAVARLGWQLILESRWTPVAEIGGVVISVLLITIGALVDALDVTGRRGSGGGVLAAVGFGLLGLAVLVVAARQSIAEFRENVQPHRRSAYLWSFGAGAAILYAIAVGLTDTPLGLAGTTDVTQGDLIASGVLALLCWAVLIAVAAGALRVGIARLATVQGLVVALGILVLSAIALIVAAATQIPVSADLTGFRVAFSLPEFLLAVGLLVLASISAARGDAFGGLASRVQPAPRPAPAPPGPTTPPAAETTPMPVSPPEPPGV</sequence>
<feature type="transmembrane region" description="Helical" evidence="2">
    <location>
        <begin position="139"/>
        <end position="156"/>
    </location>
</feature>
<dbReference type="AlphaFoldDB" id="A0LUI8"/>
<dbReference type="InParanoid" id="A0LUI8"/>
<accession>A0LUI8</accession>
<feature type="compositionally biased region" description="Pro residues" evidence="1">
    <location>
        <begin position="303"/>
        <end position="312"/>
    </location>
</feature>
<feature type="transmembrane region" description="Helical" evidence="2">
    <location>
        <begin position="251"/>
        <end position="268"/>
    </location>
</feature>
<evidence type="ECO:0000256" key="1">
    <source>
        <dbReference type="SAM" id="MobiDB-lite"/>
    </source>
</evidence>
<keyword evidence="2" id="KW-0812">Transmembrane</keyword>
<keyword evidence="2" id="KW-0472">Membrane</keyword>
<protein>
    <submittedName>
        <fullName evidence="3">Uncharacterized protein</fullName>
    </submittedName>
</protein>
<keyword evidence="2" id="KW-1133">Transmembrane helix</keyword>
<feature type="transmembrane region" description="Helical" evidence="2">
    <location>
        <begin position="39"/>
        <end position="57"/>
    </location>
</feature>
<organism evidence="3 4">
    <name type="scientific">Acidothermus cellulolyticus (strain ATCC 43068 / DSM 8971 / 11B)</name>
    <dbReference type="NCBI Taxonomy" id="351607"/>
    <lineage>
        <taxon>Bacteria</taxon>
        <taxon>Bacillati</taxon>
        <taxon>Actinomycetota</taxon>
        <taxon>Actinomycetes</taxon>
        <taxon>Acidothermales</taxon>
        <taxon>Acidothermaceae</taxon>
        <taxon>Acidothermus</taxon>
    </lineage>
</organism>
<gene>
    <name evidence="3" type="ordered locus">Acel_1326</name>
</gene>
<evidence type="ECO:0000313" key="3">
    <source>
        <dbReference type="EMBL" id="ABK53098.1"/>
    </source>
</evidence>
<feature type="transmembrane region" description="Helical" evidence="2">
    <location>
        <begin position="176"/>
        <end position="198"/>
    </location>
</feature>
<keyword evidence="4" id="KW-1185">Reference proteome</keyword>
<feature type="transmembrane region" description="Helical" evidence="2">
    <location>
        <begin position="100"/>
        <end position="119"/>
    </location>
</feature>
<name>A0LUI8_ACIC1</name>